<evidence type="ECO:0000313" key="2">
    <source>
        <dbReference type="EMBL" id="WGK89283.1"/>
    </source>
</evidence>
<dbReference type="InterPro" id="IPR009492">
    <property type="entry name" value="TniQ"/>
</dbReference>
<proteinExistence type="predicted"/>
<protein>
    <submittedName>
        <fullName evidence="2">TniQ family protein</fullName>
    </submittedName>
</protein>
<organism evidence="2 3">
    <name type="scientific">Pseudomonas migulae</name>
    <dbReference type="NCBI Taxonomy" id="78543"/>
    <lineage>
        <taxon>Bacteria</taxon>
        <taxon>Pseudomonadati</taxon>
        <taxon>Pseudomonadota</taxon>
        <taxon>Gammaproteobacteria</taxon>
        <taxon>Pseudomonadales</taxon>
        <taxon>Pseudomonadaceae</taxon>
        <taxon>Pseudomonas</taxon>
    </lineage>
</organism>
<dbReference type="Pfam" id="PF06527">
    <property type="entry name" value="TniQ"/>
    <property type="match status" value="1"/>
</dbReference>
<accession>A0ABY8MR81</accession>
<reference evidence="2 3" key="1">
    <citation type="submission" date="2022-03" db="EMBL/GenBank/DDBJ databases">
        <title>Plant growth promoting endophytes with ACC deaminase activity.</title>
        <authorList>
            <person name="Charles T."/>
            <person name="Van Dyk A."/>
            <person name="Cheng J."/>
            <person name="Heil J."/>
        </authorList>
    </citation>
    <scope>NUCLEOTIDE SEQUENCE [LARGE SCALE GENOMIC DNA]</scope>
    <source>
        <strain evidence="2 3">8R6</strain>
    </source>
</reference>
<dbReference type="RefSeq" id="WP_280161991.1">
    <property type="nucleotide sequence ID" value="NZ_CP093428.1"/>
</dbReference>
<dbReference type="EMBL" id="CP093428">
    <property type="protein sequence ID" value="WGK89283.1"/>
    <property type="molecule type" value="Genomic_DNA"/>
</dbReference>
<keyword evidence="3" id="KW-1185">Reference proteome</keyword>
<dbReference type="Proteomes" id="UP001243713">
    <property type="component" value="Chromosome"/>
</dbReference>
<name>A0ABY8MR81_9PSED</name>
<feature type="domain" description="TniQ" evidence="1">
    <location>
        <begin position="11"/>
        <end position="135"/>
    </location>
</feature>
<sequence>MNIFHLAHARHEESPRSVLMRTAYANGFGSVSAMARAFGAKESLQPFAWQMRHSKLVGQLASHVHLNGQQFQASFYTQLGRTSESPVDVMGLAVPSANIRADAFSICPECIKAGTHSSILDLSWLHSCPEHDCKLESACPQCLRTIRWTQISGSHCQCGFDLRNTPKTYWHSLSSHCLLKIFRAKDQAALGRFIFALKALRYTKQPNQTQEILETAARVADCDTEIFEELLETSKLLYPCLTLRPLLAPWMASEDSWIKSQVQHLLHSKSDRADAKGTCKCSALQLYQDEMIHALKISQTKLRSFLTRDLVQREKGEDTRWKYSAKKLCMLLEHPTGLLLPTEQPSISETSTQDCSTHLTIEETAIRLGVYPQAIRSAYSRGFMQTGIRKGPHGRSLLQVAAVHHFSENFVFIGQLATDLGLPRTTLSAKLLHLGIVPISGPDLDGGLINVYRREDINDEVQASLQKVVHYKSNAGRKPIGASSLIGEESTSSTDTARALGFVLHDLKHLERQGLITRAKNLKTGRHFTSSSVANAKAQLQNMISLKRFSAQLGMTPQTFSRRFIQSDFLEYLRVGSKTLISIEQIRRVQEHRELFMSFCEADEILGASIGHSANLVRQKRLNPVHPHETGYVSTVRLLRRHDVIEIK</sequence>
<evidence type="ECO:0000259" key="1">
    <source>
        <dbReference type="Pfam" id="PF06527"/>
    </source>
</evidence>
<evidence type="ECO:0000313" key="3">
    <source>
        <dbReference type="Proteomes" id="UP001243713"/>
    </source>
</evidence>
<gene>
    <name evidence="2" type="ORF">MOQ58_22530</name>
</gene>